<keyword evidence="2" id="KW-0378">Hydrolase</keyword>
<dbReference type="Gene3D" id="3.40.50.1110">
    <property type="entry name" value="SGNH hydrolase"/>
    <property type="match status" value="1"/>
</dbReference>
<evidence type="ECO:0000313" key="2">
    <source>
        <dbReference type="EMBL" id="UWZ38694.1"/>
    </source>
</evidence>
<dbReference type="Pfam" id="PF13472">
    <property type="entry name" value="Lipase_GDSL_2"/>
    <property type="match status" value="1"/>
</dbReference>
<dbReference type="InterPro" id="IPR038885">
    <property type="entry name" value="PLB1"/>
</dbReference>
<dbReference type="PROSITE" id="PS51257">
    <property type="entry name" value="PROKAR_LIPOPROTEIN"/>
    <property type="match status" value="1"/>
</dbReference>
<protein>
    <submittedName>
        <fullName evidence="2">SGNH/GDSL hydrolase family protein</fullName>
    </submittedName>
</protein>
<proteinExistence type="predicted"/>
<dbReference type="EMBL" id="CP073721">
    <property type="protein sequence ID" value="UWZ38694.1"/>
    <property type="molecule type" value="Genomic_DNA"/>
</dbReference>
<keyword evidence="3" id="KW-1185">Reference proteome</keyword>
<dbReference type="GO" id="GO:0016787">
    <property type="term" value="F:hydrolase activity"/>
    <property type="evidence" value="ECO:0007669"/>
    <property type="project" value="UniProtKB-KW"/>
</dbReference>
<dbReference type="Proteomes" id="UP001058271">
    <property type="component" value="Chromosome"/>
</dbReference>
<reference evidence="2" key="1">
    <citation type="submission" date="2021-04" db="EMBL/GenBank/DDBJ databases">
        <title>Biosynthetic gene clusters of Dactylosporangioum roseum.</title>
        <authorList>
            <person name="Hartkoorn R.C."/>
            <person name="Beaudoing E."/>
            <person name="Hot D."/>
            <person name="Moureu S."/>
        </authorList>
    </citation>
    <scope>NUCLEOTIDE SEQUENCE</scope>
    <source>
        <strain evidence="2">NRRL B-16295</strain>
    </source>
</reference>
<dbReference type="PANTHER" id="PTHR21325">
    <property type="entry name" value="PHOSPHOLIPASE B, PLB1"/>
    <property type="match status" value="1"/>
</dbReference>
<gene>
    <name evidence="2" type="ORF">Drose_10960</name>
</gene>
<dbReference type="InterPro" id="IPR036514">
    <property type="entry name" value="SGNH_hydro_sf"/>
</dbReference>
<dbReference type="InterPro" id="IPR013830">
    <property type="entry name" value="SGNH_hydro"/>
</dbReference>
<dbReference type="SUPFAM" id="SSF52266">
    <property type="entry name" value="SGNH hydrolase"/>
    <property type="match status" value="1"/>
</dbReference>
<evidence type="ECO:0000313" key="3">
    <source>
        <dbReference type="Proteomes" id="UP001058271"/>
    </source>
</evidence>
<accession>A0ABY5Z9F4</accession>
<organism evidence="2 3">
    <name type="scientific">Dactylosporangium roseum</name>
    <dbReference type="NCBI Taxonomy" id="47989"/>
    <lineage>
        <taxon>Bacteria</taxon>
        <taxon>Bacillati</taxon>
        <taxon>Actinomycetota</taxon>
        <taxon>Actinomycetes</taxon>
        <taxon>Micromonosporales</taxon>
        <taxon>Micromonosporaceae</taxon>
        <taxon>Dactylosporangium</taxon>
    </lineage>
</organism>
<name>A0ABY5Z9F4_9ACTN</name>
<feature type="domain" description="SGNH hydrolase-type esterase" evidence="1">
    <location>
        <begin position="53"/>
        <end position="276"/>
    </location>
</feature>
<sequence>MRCVPGWRERWWVGLLAGLAVLTIACEGGAVRPPSSGGPDRTGSGGGILAMAALGDSVTSGFASCLAPVPCPRNSWSTGDGTRVDSHYRRLVRTNPGLKGRAYNLAAGNARADALAGQASAAVQRKPQYVTILIGANDACRPRLEDMTPVETFRRQVDQALAVLEQGAPQARVLVVGIPDIRRLWDVGHTSPVAVKAWSFGVCPALLAEATSTAPADVARRQAFADRVDAYNTQLAAACKAYGPRCRDDGGAAHRVAFTLDMVAAQDFFHPNAAGQNALATATWPGEPVW</sequence>
<evidence type="ECO:0000259" key="1">
    <source>
        <dbReference type="Pfam" id="PF13472"/>
    </source>
</evidence>
<dbReference type="PANTHER" id="PTHR21325:SF31">
    <property type="entry name" value="GH22081P-RELATED"/>
    <property type="match status" value="1"/>
</dbReference>